<evidence type="ECO:0000313" key="6">
    <source>
        <dbReference type="Proteomes" id="UP000263517"/>
    </source>
</evidence>
<dbReference type="PROSITE" id="PS51781">
    <property type="entry name" value="SH3B"/>
    <property type="match status" value="1"/>
</dbReference>
<dbReference type="InterPro" id="IPR051407">
    <property type="entry name" value="Bact_OM_lipoprot/Surf_antigen"/>
</dbReference>
<comment type="subcellular location">
    <subcellularLocation>
        <location evidence="1">Membrane</location>
    </subcellularLocation>
</comment>
<dbReference type="SMART" id="SM00287">
    <property type="entry name" value="SH3b"/>
    <property type="match status" value="1"/>
</dbReference>
<dbReference type="InterPro" id="IPR003646">
    <property type="entry name" value="SH3-like_bac-type"/>
</dbReference>
<organism evidence="5 6">
    <name type="scientific">Alteromonas australica</name>
    <dbReference type="NCBI Taxonomy" id="589873"/>
    <lineage>
        <taxon>Bacteria</taxon>
        <taxon>Pseudomonadati</taxon>
        <taxon>Pseudomonadota</taxon>
        <taxon>Gammaproteobacteria</taxon>
        <taxon>Alteromonadales</taxon>
        <taxon>Alteromonadaceae</taxon>
        <taxon>Alteromonas/Salinimonas group</taxon>
        <taxon>Alteromonas</taxon>
    </lineage>
</organism>
<dbReference type="Pfam" id="PF05433">
    <property type="entry name" value="Rick_17kDa_Anti"/>
    <property type="match status" value="1"/>
</dbReference>
<feature type="domain" description="SH3b" evidence="4">
    <location>
        <begin position="154"/>
        <end position="217"/>
    </location>
</feature>
<evidence type="ECO:0000256" key="2">
    <source>
        <dbReference type="ARBA" id="ARBA00023136"/>
    </source>
</evidence>
<dbReference type="Pfam" id="PF08239">
    <property type="entry name" value="SH3_3"/>
    <property type="match status" value="1"/>
</dbReference>
<gene>
    <name evidence="5" type="ORF">DCW74_15090</name>
</gene>
<dbReference type="EMBL" id="DNAN01000530">
    <property type="protein sequence ID" value="HAW77048.1"/>
    <property type="molecule type" value="Genomic_DNA"/>
</dbReference>
<dbReference type="PANTHER" id="PTHR35603:SF2">
    <property type="entry name" value="OUTER MEMBRANE LIPOPROTEIN"/>
    <property type="match status" value="1"/>
</dbReference>
<evidence type="ECO:0000259" key="4">
    <source>
        <dbReference type="PROSITE" id="PS51781"/>
    </source>
</evidence>
<reference evidence="5 6" key="1">
    <citation type="journal article" date="2018" name="Nat. Biotechnol.">
        <title>A standardized bacterial taxonomy based on genome phylogeny substantially revises the tree of life.</title>
        <authorList>
            <person name="Parks D.H."/>
            <person name="Chuvochina M."/>
            <person name="Waite D.W."/>
            <person name="Rinke C."/>
            <person name="Skarshewski A."/>
            <person name="Chaumeil P.A."/>
            <person name="Hugenholtz P."/>
        </authorList>
    </citation>
    <scope>NUCLEOTIDE SEQUENCE [LARGE SCALE GENOMIC DNA]</scope>
    <source>
        <strain evidence="5">UBA11978</strain>
    </source>
</reference>
<evidence type="ECO:0000313" key="5">
    <source>
        <dbReference type="EMBL" id="HAW77048.1"/>
    </source>
</evidence>
<dbReference type="Proteomes" id="UP000263517">
    <property type="component" value="Unassembled WGS sequence"/>
</dbReference>
<accession>A0A350P6Y1</accession>
<protein>
    <recommendedName>
        <fullName evidence="4">SH3b domain-containing protein</fullName>
    </recommendedName>
</protein>
<feature type="region of interest" description="Disordered" evidence="3">
    <location>
        <begin position="259"/>
        <end position="282"/>
    </location>
</feature>
<dbReference type="AlphaFoldDB" id="A0A350P6Y1"/>
<comment type="caution">
    <text evidence="5">The sequence shown here is derived from an EMBL/GenBank/DDBJ whole genome shotgun (WGS) entry which is preliminary data.</text>
</comment>
<dbReference type="PANTHER" id="PTHR35603">
    <property type="match status" value="1"/>
</dbReference>
<dbReference type="GO" id="GO:0019867">
    <property type="term" value="C:outer membrane"/>
    <property type="evidence" value="ECO:0007669"/>
    <property type="project" value="InterPro"/>
</dbReference>
<proteinExistence type="predicted"/>
<name>A0A350P6Y1_9ALTE</name>
<dbReference type="Gene3D" id="2.30.30.40">
    <property type="entry name" value="SH3 Domains"/>
    <property type="match status" value="1"/>
</dbReference>
<sequence length="282" mass="29842">MHHCPNQLWTKLMHKPIQKFSALLLTTSLLAGCQTTGNKADIGTLLGGAVGALAGSQIGSGKGRIAAILAGGAIGAFAGRAIGQMLDEQDQAAMQERSAYALANARDGQQVNWQSNRTGAQAVLVPTETRQETRQMTLIRDQRVAVAPNMELIGETYVAKSTSNVRAGASTDYPIVNSVSAGQSVDVVGKVNGANWYLISRDRVTVGYVHGDLLSKSGTVTARLQEPIDLDRVQLRQGQVVDTITASTTCRTMEYSVKGENGQSDSDSFSACKAADGSWELG</sequence>
<keyword evidence="2" id="KW-0472">Membrane</keyword>
<evidence type="ECO:0000256" key="1">
    <source>
        <dbReference type="ARBA" id="ARBA00004370"/>
    </source>
</evidence>
<evidence type="ECO:0000256" key="3">
    <source>
        <dbReference type="SAM" id="MobiDB-lite"/>
    </source>
</evidence>
<dbReference type="InterPro" id="IPR008816">
    <property type="entry name" value="Gly_zipper_2TM_dom"/>
</dbReference>